<keyword evidence="2" id="KW-1185">Reference proteome</keyword>
<name>A0A252F7C0_9FIRM</name>
<dbReference type="EMBL" id="NHOC01000002">
    <property type="protein sequence ID" value="OUM21622.1"/>
    <property type="molecule type" value="Genomic_DNA"/>
</dbReference>
<evidence type="ECO:0000313" key="2">
    <source>
        <dbReference type="Proteomes" id="UP000194903"/>
    </source>
</evidence>
<accession>A0A252F7C0</accession>
<dbReference type="RefSeq" id="WP_087017750.1">
    <property type="nucleotide sequence ID" value="NZ_CP178353.1"/>
</dbReference>
<comment type="caution">
    <text evidence="1">The sequence shown here is derived from an EMBL/GenBank/DDBJ whole genome shotgun (WGS) entry which is preliminary data.</text>
</comment>
<reference evidence="1 2" key="1">
    <citation type="submission" date="2017-05" db="EMBL/GenBank/DDBJ databases">
        <title>Butyricicoccus porcorum sp. nov. a butyrate-producing bacterium from the swine intestinal tract.</title>
        <authorList>
            <person name="Trachsel J."/>
            <person name="Humphrey S."/>
            <person name="Allen H.K."/>
        </authorList>
    </citation>
    <scope>NUCLEOTIDE SEQUENCE [LARGE SCALE GENOMIC DNA]</scope>
    <source>
        <strain evidence="1">BB10</strain>
    </source>
</reference>
<sequence length="176" mass="18757">MKSWQTGLIRLWEKYKYFIAVILIGVVLLASSGLPEKESEQTETGSESVQEFDLAAFQQAIAESLSKIDGAGRVEVLLSLESGEESVYASDVNKSSQTSSDGSSTSESYQSAMSILSDGSYGESPVLIKSNYPTFRGAVVLCDGADSSAVRLEITQAVSALCGISSDRISISKMSQ</sequence>
<evidence type="ECO:0008006" key="3">
    <source>
        <dbReference type="Google" id="ProtNLM"/>
    </source>
</evidence>
<dbReference type="AlphaFoldDB" id="A0A252F7C0"/>
<protein>
    <recommendedName>
        <fullName evidence="3">Stage III sporulation protein AG</fullName>
    </recommendedName>
</protein>
<dbReference type="OrthoDB" id="1734162at2"/>
<proteinExistence type="predicted"/>
<evidence type="ECO:0000313" key="1">
    <source>
        <dbReference type="EMBL" id="OUM21622.1"/>
    </source>
</evidence>
<organism evidence="1 2">
    <name type="scientific">Butyricicoccus porcorum</name>
    <dbReference type="NCBI Taxonomy" id="1945634"/>
    <lineage>
        <taxon>Bacteria</taxon>
        <taxon>Bacillati</taxon>
        <taxon>Bacillota</taxon>
        <taxon>Clostridia</taxon>
        <taxon>Eubacteriales</taxon>
        <taxon>Butyricicoccaceae</taxon>
        <taxon>Butyricicoccus</taxon>
    </lineage>
</organism>
<dbReference type="Proteomes" id="UP000194903">
    <property type="component" value="Unassembled WGS sequence"/>
</dbReference>
<gene>
    <name evidence="1" type="ORF">CBW42_03410</name>
</gene>